<keyword evidence="3" id="KW-1185">Reference proteome</keyword>
<dbReference type="Pfam" id="PF00078">
    <property type="entry name" value="RVT_1"/>
    <property type="match status" value="1"/>
</dbReference>
<dbReference type="SUPFAM" id="SSF53098">
    <property type="entry name" value="Ribonuclease H-like"/>
    <property type="match status" value="1"/>
</dbReference>
<dbReference type="Pfam" id="PF13456">
    <property type="entry name" value="RVT_3"/>
    <property type="match status" value="1"/>
</dbReference>
<dbReference type="AlphaFoldDB" id="A0AAV5HRY1"/>
<feature type="domain" description="Reverse transcriptase" evidence="1">
    <location>
        <begin position="1"/>
        <end position="354"/>
    </location>
</feature>
<protein>
    <recommendedName>
        <fullName evidence="1">Reverse transcriptase domain-containing protein</fullName>
    </recommendedName>
</protein>
<reference evidence="2 3" key="1">
    <citation type="journal article" date="2021" name="Commun. Biol.">
        <title>The genome of Shorea leprosula (Dipterocarpaceae) highlights the ecological relevance of drought in aseasonal tropical rainforests.</title>
        <authorList>
            <person name="Ng K.K.S."/>
            <person name="Kobayashi M.J."/>
            <person name="Fawcett J.A."/>
            <person name="Hatakeyama M."/>
            <person name="Paape T."/>
            <person name="Ng C.H."/>
            <person name="Ang C.C."/>
            <person name="Tnah L.H."/>
            <person name="Lee C.T."/>
            <person name="Nishiyama T."/>
            <person name="Sese J."/>
            <person name="O'Brien M.J."/>
            <person name="Copetti D."/>
            <person name="Mohd Noor M.I."/>
            <person name="Ong R.C."/>
            <person name="Putra M."/>
            <person name="Sireger I.Z."/>
            <person name="Indrioko S."/>
            <person name="Kosugi Y."/>
            <person name="Izuno A."/>
            <person name="Isagi Y."/>
            <person name="Lee S.L."/>
            <person name="Shimizu K.K."/>
        </authorList>
    </citation>
    <scope>NUCLEOTIDE SEQUENCE [LARGE SCALE GENOMIC DNA]</scope>
    <source>
        <strain evidence="2">214</strain>
    </source>
</reference>
<dbReference type="EMBL" id="BPVZ01000002">
    <property type="protein sequence ID" value="GKU88221.1"/>
    <property type="molecule type" value="Genomic_DNA"/>
</dbReference>
<dbReference type="CDD" id="cd06222">
    <property type="entry name" value="RNase_H_like"/>
    <property type="match status" value="1"/>
</dbReference>
<dbReference type="InterPro" id="IPR036397">
    <property type="entry name" value="RNaseH_sf"/>
</dbReference>
<dbReference type="GO" id="GO:0003676">
    <property type="term" value="F:nucleic acid binding"/>
    <property type="evidence" value="ECO:0007669"/>
    <property type="project" value="InterPro"/>
</dbReference>
<evidence type="ECO:0000313" key="2">
    <source>
        <dbReference type="EMBL" id="GKU88221.1"/>
    </source>
</evidence>
<dbReference type="InterPro" id="IPR000477">
    <property type="entry name" value="RT_dom"/>
</dbReference>
<sequence>MGLYRRTSIRWKQNNYIFQLKNEHGQWLKDTKSIISHTYSQFQQAYASSNTCNLEQISRLIHPSVMAEMNHELCRSVSDDEIRSAVFQLGVFRVPGVDGFPGCFYQQHWDLVGPDVCKAIRHFFEHGFMLREMNRTKIVLILKIKAPESAFILSRAIQDNILIAHEAFHGLQLKKSGKHCVLALKLDIRKAYDSVDWHSLEHILRAYGFCEQWIHMVMPCVSTVSYTVGINGNQTPNFVPQKGLRQGDPLSSYLYLFIADLLSRLLMVATIEKKISGYKIRMRSPTISHLLFADDSLVFCRATAEEVNHLQTILQLYDDITGQRVNYSKSAAVFSPNIPKEVRESICEHLGIRLEFAISKYLGLPTSWGRSKKDNLKFVVVKIQKKLAHWKKNLLSQASREVLIKAVAMAIPTFTMSCFLFPMGVCREINRLIKDFWWGQQMNERKPVKLEGCYRAPMPYGPVCLKAYTFQALPFLMLGKPWVLTHGSWGWVILWNGEAKNEKYFEQAEISPSQVLTRISHMLQELSLDHQDLLESPSRSQPPAQQCKSSWSRPPCGIIKVNVDASFSPNSEVAALAMVECNSNGEISFGRTWCYSASTPLSVEVAALLKAVRFAEDKGFQDIIFESDNQVLISSIQQSSKPLPWEAQSLIISIRQSCISNPGFKFNFVPRLCNQVADWVACTSLSGQCPSYWAHCPPKYPT</sequence>
<organism evidence="2 3">
    <name type="scientific">Rubroshorea leprosula</name>
    <dbReference type="NCBI Taxonomy" id="152421"/>
    <lineage>
        <taxon>Eukaryota</taxon>
        <taxon>Viridiplantae</taxon>
        <taxon>Streptophyta</taxon>
        <taxon>Embryophyta</taxon>
        <taxon>Tracheophyta</taxon>
        <taxon>Spermatophyta</taxon>
        <taxon>Magnoliopsida</taxon>
        <taxon>eudicotyledons</taxon>
        <taxon>Gunneridae</taxon>
        <taxon>Pentapetalae</taxon>
        <taxon>rosids</taxon>
        <taxon>malvids</taxon>
        <taxon>Malvales</taxon>
        <taxon>Dipterocarpaceae</taxon>
        <taxon>Rubroshorea</taxon>
    </lineage>
</organism>
<dbReference type="PANTHER" id="PTHR33116:SF86">
    <property type="entry name" value="REVERSE TRANSCRIPTASE DOMAIN-CONTAINING PROTEIN"/>
    <property type="match status" value="1"/>
</dbReference>
<dbReference type="PROSITE" id="PS50878">
    <property type="entry name" value="RT_POL"/>
    <property type="match status" value="1"/>
</dbReference>
<proteinExistence type="predicted"/>
<dbReference type="InterPro" id="IPR044730">
    <property type="entry name" value="RNase_H-like_dom_plant"/>
</dbReference>
<dbReference type="GO" id="GO:0004523">
    <property type="term" value="F:RNA-DNA hybrid ribonuclease activity"/>
    <property type="evidence" value="ECO:0007669"/>
    <property type="project" value="InterPro"/>
</dbReference>
<comment type="caution">
    <text evidence="2">The sequence shown here is derived from an EMBL/GenBank/DDBJ whole genome shotgun (WGS) entry which is preliminary data.</text>
</comment>
<dbReference type="Gene3D" id="3.30.420.10">
    <property type="entry name" value="Ribonuclease H-like superfamily/Ribonuclease H"/>
    <property type="match status" value="1"/>
</dbReference>
<evidence type="ECO:0000313" key="3">
    <source>
        <dbReference type="Proteomes" id="UP001054252"/>
    </source>
</evidence>
<accession>A0AAV5HRY1</accession>
<dbReference type="InterPro" id="IPR002156">
    <property type="entry name" value="RNaseH_domain"/>
</dbReference>
<gene>
    <name evidence="2" type="ORF">SLEP1_g2511</name>
</gene>
<evidence type="ECO:0000259" key="1">
    <source>
        <dbReference type="PROSITE" id="PS50878"/>
    </source>
</evidence>
<dbReference type="InterPro" id="IPR012337">
    <property type="entry name" value="RNaseH-like_sf"/>
</dbReference>
<dbReference type="PANTHER" id="PTHR33116">
    <property type="entry name" value="REVERSE TRANSCRIPTASE ZINC-BINDING DOMAIN-CONTAINING PROTEIN-RELATED-RELATED"/>
    <property type="match status" value="1"/>
</dbReference>
<dbReference type="Proteomes" id="UP001054252">
    <property type="component" value="Unassembled WGS sequence"/>
</dbReference>
<dbReference type="CDD" id="cd01650">
    <property type="entry name" value="RT_nLTR_like"/>
    <property type="match status" value="1"/>
</dbReference>
<name>A0AAV5HRY1_9ROSI</name>